<dbReference type="SMART" id="SM00213">
    <property type="entry name" value="UBQ"/>
    <property type="match status" value="1"/>
</dbReference>
<feature type="compositionally biased region" description="Low complexity" evidence="6">
    <location>
        <begin position="212"/>
        <end position="224"/>
    </location>
</feature>
<feature type="region of interest" description="Disordered" evidence="6">
    <location>
        <begin position="194"/>
        <end position="229"/>
    </location>
</feature>
<evidence type="ECO:0000256" key="1">
    <source>
        <dbReference type="ARBA" id="ARBA00008941"/>
    </source>
</evidence>
<keyword evidence="3" id="KW-0547">Nucleotide-binding</keyword>
<evidence type="ECO:0000256" key="6">
    <source>
        <dbReference type="SAM" id="MobiDB-lite"/>
    </source>
</evidence>
<proteinExistence type="inferred from homology"/>
<organism evidence="8 9">
    <name type="scientific">Cyclostephanos tholiformis</name>
    <dbReference type="NCBI Taxonomy" id="382380"/>
    <lineage>
        <taxon>Eukaryota</taxon>
        <taxon>Sar</taxon>
        <taxon>Stramenopiles</taxon>
        <taxon>Ochrophyta</taxon>
        <taxon>Bacillariophyta</taxon>
        <taxon>Coscinodiscophyceae</taxon>
        <taxon>Thalassiosirophycidae</taxon>
        <taxon>Stephanodiscales</taxon>
        <taxon>Stephanodiscaceae</taxon>
        <taxon>Cyclostephanos</taxon>
    </lineage>
</organism>
<dbReference type="GO" id="GO:0005524">
    <property type="term" value="F:ATP binding"/>
    <property type="evidence" value="ECO:0007669"/>
    <property type="project" value="UniProtKB-KW"/>
</dbReference>
<protein>
    <recommendedName>
        <fullName evidence="7">Ubiquitin-like domain-containing protein</fullName>
    </recommendedName>
</protein>
<evidence type="ECO:0000313" key="8">
    <source>
        <dbReference type="EMBL" id="KAL3817440.1"/>
    </source>
</evidence>
<evidence type="ECO:0000256" key="3">
    <source>
        <dbReference type="ARBA" id="ARBA00022741"/>
    </source>
</evidence>
<gene>
    <name evidence="8" type="ORF">ACHAXA_001447</name>
</gene>
<dbReference type="InterPro" id="IPR044571">
    <property type="entry name" value="P4KG1-8"/>
</dbReference>
<feature type="region of interest" description="Disordered" evidence="6">
    <location>
        <begin position="571"/>
        <end position="606"/>
    </location>
</feature>
<evidence type="ECO:0000256" key="5">
    <source>
        <dbReference type="ARBA" id="ARBA00022840"/>
    </source>
</evidence>
<comment type="similarity">
    <text evidence="1">Belongs to the PI3/PI4-kinase family. Type II PI4K subfamily.</text>
</comment>
<keyword evidence="4" id="KW-0418">Kinase</keyword>
<dbReference type="SUPFAM" id="SSF54236">
    <property type="entry name" value="Ubiquitin-like"/>
    <property type="match status" value="1"/>
</dbReference>
<dbReference type="InterPro" id="IPR029071">
    <property type="entry name" value="Ubiquitin-like_domsf"/>
</dbReference>
<sequence length="844" mass="91279">MNDNNRAYSSHRDRATSDASSSIDLRVFIKDVQDVNGRKRPLTVRPWATIKDVKDQLTRHLHIPASSQCIYFGPVLSSAKELPNHRTLEDAGIYRNGETLWLEIKGNSPGGIHPGGLLMKSSCPSISSLRGQSNDICVSSSTLDLAPKGLQRLVQQARRGLALGFKPSLAPDGSGGSYFLSDARKKRVGVFKPADEEPFAENNPRGYVPHPAAGASSSSSASRGADGGGECLRQGIRPGELCLREVAAFLLDHDGFSGVPMTTLAEARHPALHVAGTRWTLSEGGAGVGVHSLTQSPSSASLTVTASSTSTPTQSSQELMKKVGSFQEYVHAECTMDDISPSKVSIDEVHKIAILDIRIMNADRNVANILCQRIPEDPDHFRLIPIDHGYSLRSKCDVAWFDWCWLDWPQMKQPLSRASRDYVLRLDIEADVRMLKERLNMQNDVLDYFRSSCLILKAGVRAGLTLYDICSAILCRNDPGGIVPSKLETLTSMASELAMCAIHNGRFHHATASWALEEQLATRRALTDQRGQISSRFNTSFKTRPVVRSASSAVFSVFTDELSKVNSTSSKCFRQSGSLNSNSERPPSMVHASQSDNSSDGDDDAASFVSECHEDSAAGEWAAALVKVADQSMDMEGAALLFGRDRCASESSSDGSSTSALSKSPVGFWYVRPGSSSLRSCASDDDDEPISWAASVESSSHSNPVERPSSFDDRGDATSHIFSPSGFSSSGLSKLLGESSGSPSTVTPTTGTSSEDDTPATVAMEGNIPYKPLKTMNRSMSYSAFTTHANTLPPGAVTTSKQYRSASVLPAQAGDLFRTYFIKFIDLLVVRETEHLLHSKELKS</sequence>
<dbReference type="Proteomes" id="UP001530377">
    <property type="component" value="Unassembled WGS sequence"/>
</dbReference>
<dbReference type="Gene3D" id="3.10.20.90">
    <property type="entry name" value="Phosphatidylinositol 3-kinase Catalytic Subunit, Chain A, domain 1"/>
    <property type="match status" value="1"/>
</dbReference>
<evidence type="ECO:0000259" key="7">
    <source>
        <dbReference type="PROSITE" id="PS50053"/>
    </source>
</evidence>
<name>A0ABD3RYZ1_9STRA</name>
<dbReference type="PROSITE" id="PS50053">
    <property type="entry name" value="UBIQUITIN_2"/>
    <property type="match status" value="1"/>
</dbReference>
<accession>A0ABD3RYZ1</accession>
<reference evidence="8 9" key="1">
    <citation type="submission" date="2024-10" db="EMBL/GenBank/DDBJ databases">
        <title>Updated reference genomes for cyclostephanoid diatoms.</title>
        <authorList>
            <person name="Roberts W.R."/>
            <person name="Alverson A.J."/>
        </authorList>
    </citation>
    <scope>NUCLEOTIDE SEQUENCE [LARGE SCALE GENOMIC DNA]</scope>
    <source>
        <strain evidence="8 9">AJA228-03</strain>
    </source>
</reference>
<dbReference type="GO" id="GO:0016301">
    <property type="term" value="F:kinase activity"/>
    <property type="evidence" value="ECO:0007669"/>
    <property type="project" value="UniProtKB-KW"/>
</dbReference>
<dbReference type="PANTHER" id="PTHR45800">
    <property type="entry name" value="PHOSPHATIDYLINOSITOL 4-KINASE GAMMA"/>
    <property type="match status" value="1"/>
</dbReference>
<keyword evidence="2" id="KW-0808">Transferase</keyword>
<dbReference type="InterPro" id="IPR000403">
    <property type="entry name" value="PI3/4_kinase_cat_dom"/>
</dbReference>
<dbReference type="EMBL" id="JALLPB020000104">
    <property type="protein sequence ID" value="KAL3817440.1"/>
    <property type="molecule type" value="Genomic_DNA"/>
</dbReference>
<feature type="region of interest" description="Disordered" evidence="6">
    <location>
        <begin position="694"/>
        <end position="762"/>
    </location>
</feature>
<keyword evidence="9" id="KW-1185">Reference proteome</keyword>
<feature type="compositionally biased region" description="Low complexity" evidence="6">
    <location>
        <begin position="722"/>
        <end position="753"/>
    </location>
</feature>
<feature type="domain" description="Ubiquitin-like" evidence="7">
    <location>
        <begin position="25"/>
        <end position="93"/>
    </location>
</feature>
<evidence type="ECO:0000256" key="2">
    <source>
        <dbReference type="ARBA" id="ARBA00022679"/>
    </source>
</evidence>
<evidence type="ECO:0000256" key="4">
    <source>
        <dbReference type="ARBA" id="ARBA00022777"/>
    </source>
</evidence>
<evidence type="ECO:0000313" key="9">
    <source>
        <dbReference type="Proteomes" id="UP001530377"/>
    </source>
</evidence>
<dbReference type="InterPro" id="IPR000626">
    <property type="entry name" value="Ubiquitin-like_dom"/>
</dbReference>
<dbReference type="AlphaFoldDB" id="A0ABD3RYZ1"/>
<feature type="compositionally biased region" description="Polar residues" evidence="6">
    <location>
        <begin position="571"/>
        <end position="585"/>
    </location>
</feature>
<dbReference type="Pfam" id="PF00454">
    <property type="entry name" value="PI3_PI4_kinase"/>
    <property type="match status" value="1"/>
</dbReference>
<keyword evidence="5" id="KW-0067">ATP-binding</keyword>
<comment type="caution">
    <text evidence="8">The sequence shown here is derived from an EMBL/GenBank/DDBJ whole genome shotgun (WGS) entry which is preliminary data.</text>
</comment>
<dbReference type="CDD" id="cd17039">
    <property type="entry name" value="Ubl_ubiquitin_like"/>
    <property type="match status" value="1"/>
</dbReference>
<dbReference type="PANTHER" id="PTHR45800:SF11">
    <property type="entry name" value="PHOSPHATIDYLINOSITOL 3-KINASE-RELATED PROTEIN KINASE"/>
    <property type="match status" value="1"/>
</dbReference>